<comment type="similarity">
    <text evidence="2">Belongs to the bacteroidetes fimbrillin superfamily. FimB/Mfa2 family.</text>
</comment>
<evidence type="ECO:0000256" key="7">
    <source>
        <dbReference type="ARBA" id="ARBA00023288"/>
    </source>
</evidence>
<gene>
    <name evidence="8" type="ORF">HQ38_03900</name>
</gene>
<comment type="caution">
    <text evidence="8">The sequence shown here is derived from an EMBL/GenBank/DDBJ whole genome shotgun (WGS) entry which is preliminary data.</text>
</comment>
<evidence type="ECO:0000256" key="4">
    <source>
        <dbReference type="ARBA" id="ARBA00023136"/>
    </source>
</evidence>
<keyword evidence="6" id="KW-0998">Cell outer membrane</keyword>
<comment type="subcellular location">
    <subcellularLocation>
        <location evidence="1">Cell outer membrane</location>
    </subcellularLocation>
</comment>
<evidence type="ECO:0000256" key="3">
    <source>
        <dbReference type="ARBA" id="ARBA00022729"/>
    </source>
</evidence>
<sequence length="269" mass="28778">MAGILTLGSCVKDELHNTPHPGKGAVVVTVDWTGVLSENIPNSYILSIDGEQQQAQGNTNVVNKLAEPGKHTLLAYNRPDGMTIGNEVVAVETESGAFIKSLPGHLFSQIQEISVVEDDTLRVVHRMEQRTRDLYLRLTVTEGNPELIKSVTGRLGGIAGGFDLNLQKITGEAVATNLTFSRIGDKLSANARLLGVLGEVQKLILEIAFTDRSDIQTIEVDLSNALSTFNASMTGGLEIKGNVETPIGMDATATITEWNVVEGSPSEAI</sequence>
<evidence type="ECO:0000256" key="5">
    <source>
        <dbReference type="ARBA" id="ARBA00023139"/>
    </source>
</evidence>
<proteinExistence type="inferred from homology"/>
<protein>
    <recommendedName>
        <fullName evidence="10">Fimbrillin-A associated anchor proteins Mfa1 and Mfa2</fullName>
    </recommendedName>
</protein>
<evidence type="ECO:0000256" key="6">
    <source>
        <dbReference type="ARBA" id="ARBA00023237"/>
    </source>
</evidence>
<dbReference type="Proteomes" id="UP000030136">
    <property type="component" value="Unassembled WGS sequence"/>
</dbReference>
<keyword evidence="7" id="KW-0449">Lipoprotein</keyword>
<dbReference type="EMBL" id="JQJC01000010">
    <property type="protein sequence ID" value="KGN95427.1"/>
    <property type="molecule type" value="Genomic_DNA"/>
</dbReference>
<dbReference type="Pfam" id="PF08842">
    <property type="entry name" value="Mfa2"/>
    <property type="match status" value="1"/>
</dbReference>
<name>A0AB34PGF1_9PORP</name>
<keyword evidence="5" id="KW-0564">Palmitate</keyword>
<dbReference type="AlphaFoldDB" id="A0AB34PGF1"/>
<reference evidence="8 9" key="1">
    <citation type="submission" date="2014-08" db="EMBL/GenBank/DDBJ databases">
        <title>Porphyromonas crevioricanis strain:COT-253_OH1447 Genome sequencing.</title>
        <authorList>
            <person name="Wallis C."/>
            <person name="Deusch O."/>
            <person name="O'Flynn C."/>
            <person name="Davis I."/>
            <person name="Jospin G."/>
            <person name="Darling A.E."/>
            <person name="Coil D.A."/>
            <person name="Alexiev A."/>
            <person name="Horsfall A."/>
            <person name="Kirkwood N."/>
            <person name="Harris S."/>
            <person name="Eisen J.A."/>
        </authorList>
    </citation>
    <scope>NUCLEOTIDE SEQUENCE [LARGE SCALE GENOMIC DNA]</scope>
    <source>
        <strain evidence="9">COT-253 OH1447</strain>
    </source>
</reference>
<evidence type="ECO:0008006" key="10">
    <source>
        <dbReference type="Google" id="ProtNLM"/>
    </source>
</evidence>
<evidence type="ECO:0000313" key="8">
    <source>
        <dbReference type="EMBL" id="KGN95427.1"/>
    </source>
</evidence>
<organism evidence="8 9">
    <name type="scientific">Porphyromonas crevioricanis</name>
    <dbReference type="NCBI Taxonomy" id="393921"/>
    <lineage>
        <taxon>Bacteria</taxon>
        <taxon>Pseudomonadati</taxon>
        <taxon>Bacteroidota</taxon>
        <taxon>Bacteroidia</taxon>
        <taxon>Bacteroidales</taxon>
        <taxon>Porphyromonadaceae</taxon>
        <taxon>Porphyromonas</taxon>
    </lineage>
</organism>
<dbReference type="InterPro" id="IPR014941">
    <property type="entry name" value="FimB/Mfa2/Mfa3"/>
</dbReference>
<dbReference type="GO" id="GO:0009279">
    <property type="term" value="C:cell outer membrane"/>
    <property type="evidence" value="ECO:0007669"/>
    <property type="project" value="UniProtKB-SubCell"/>
</dbReference>
<accession>A0AB34PGF1</accession>
<evidence type="ECO:0000313" key="9">
    <source>
        <dbReference type="Proteomes" id="UP000030136"/>
    </source>
</evidence>
<evidence type="ECO:0000256" key="1">
    <source>
        <dbReference type="ARBA" id="ARBA00004442"/>
    </source>
</evidence>
<evidence type="ECO:0000256" key="2">
    <source>
        <dbReference type="ARBA" id="ARBA00007248"/>
    </source>
</evidence>
<keyword evidence="4" id="KW-0472">Membrane</keyword>
<keyword evidence="3" id="KW-0732">Signal</keyword>